<dbReference type="InterPro" id="IPR036291">
    <property type="entry name" value="NAD(P)-bd_dom_sf"/>
</dbReference>
<dbReference type="PRINTS" id="PR00081">
    <property type="entry name" value="GDHRDH"/>
</dbReference>
<name>A0A238JCP8_9RHOB</name>
<dbReference type="Proteomes" id="UP000225972">
    <property type="component" value="Unassembled WGS sequence"/>
</dbReference>
<evidence type="ECO:0000256" key="2">
    <source>
        <dbReference type="ARBA" id="ARBA00023002"/>
    </source>
</evidence>
<evidence type="ECO:0000313" key="4">
    <source>
        <dbReference type="Proteomes" id="UP000225972"/>
    </source>
</evidence>
<dbReference type="EC" id="1.1.1.14" evidence="3"/>
<organism evidence="3 4">
    <name type="scientific">Pelagimonas phthalicica</name>
    <dbReference type="NCBI Taxonomy" id="1037362"/>
    <lineage>
        <taxon>Bacteria</taxon>
        <taxon>Pseudomonadati</taxon>
        <taxon>Pseudomonadota</taxon>
        <taxon>Alphaproteobacteria</taxon>
        <taxon>Rhodobacterales</taxon>
        <taxon>Roseobacteraceae</taxon>
        <taxon>Pelagimonas</taxon>
    </lineage>
</organism>
<evidence type="ECO:0000313" key="3">
    <source>
        <dbReference type="EMBL" id="SMX27984.1"/>
    </source>
</evidence>
<keyword evidence="2 3" id="KW-0560">Oxidoreductase</keyword>
<reference evidence="4" key="1">
    <citation type="submission" date="2017-05" db="EMBL/GenBank/DDBJ databases">
        <authorList>
            <person name="Rodrigo-Torres L."/>
            <person name="Arahal R. D."/>
            <person name="Lucena T."/>
        </authorList>
    </citation>
    <scope>NUCLEOTIDE SEQUENCE [LARGE SCALE GENOMIC DNA]</scope>
    <source>
        <strain evidence="4">CECT 8649</strain>
    </source>
</reference>
<keyword evidence="4" id="KW-1185">Reference proteome</keyword>
<dbReference type="AlphaFoldDB" id="A0A238JCP8"/>
<gene>
    <name evidence="3" type="primary">polS_2</name>
    <name evidence="3" type="ORF">TRP8649_02096</name>
</gene>
<dbReference type="RefSeq" id="WP_099245011.1">
    <property type="nucleotide sequence ID" value="NZ_FXXP01000002.1"/>
</dbReference>
<dbReference type="Pfam" id="PF00106">
    <property type="entry name" value="adh_short"/>
    <property type="match status" value="1"/>
</dbReference>
<evidence type="ECO:0000256" key="1">
    <source>
        <dbReference type="ARBA" id="ARBA00006484"/>
    </source>
</evidence>
<dbReference type="SUPFAM" id="SSF51735">
    <property type="entry name" value="NAD(P)-binding Rossmann-fold domains"/>
    <property type="match status" value="1"/>
</dbReference>
<proteinExistence type="inferred from homology"/>
<sequence>MTEQNTKIALITGASRGLGFYLAEALAPEYHIVALARTTGGLEELDDMIKAKGGEATLAPMDITNRDAMAHLCRSIYDRWGKVALWAHTAIHAAPLTPAPHMDQKDWQKSLSINVDAMGHLIPFVAPLLGDDGTALFFDDPHGGEAFYGHYGTTKTAQMALARSWATESAKTGPNVQILEPKPMRTALRARFHPGEERNALAGPKDEAARLLTKLRS</sequence>
<dbReference type="CDD" id="cd05233">
    <property type="entry name" value="SDR_c"/>
    <property type="match status" value="1"/>
</dbReference>
<protein>
    <submittedName>
        <fullName evidence="3">Sorbitol dehydrogenase</fullName>
        <ecNumber evidence="3">1.1.1.14</ecNumber>
    </submittedName>
</protein>
<dbReference type="OrthoDB" id="9790785at2"/>
<dbReference type="InterPro" id="IPR002347">
    <property type="entry name" value="SDR_fam"/>
</dbReference>
<accession>A0A238JCP8</accession>
<dbReference type="GO" id="GO:0003939">
    <property type="term" value="F:L-iditol 2-dehydrogenase (NAD+) activity"/>
    <property type="evidence" value="ECO:0007669"/>
    <property type="project" value="UniProtKB-EC"/>
</dbReference>
<dbReference type="PANTHER" id="PTHR42760">
    <property type="entry name" value="SHORT-CHAIN DEHYDROGENASES/REDUCTASES FAMILY MEMBER"/>
    <property type="match status" value="1"/>
</dbReference>
<dbReference type="EMBL" id="FXXP01000002">
    <property type="protein sequence ID" value="SMX27984.1"/>
    <property type="molecule type" value="Genomic_DNA"/>
</dbReference>
<comment type="similarity">
    <text evidence="1">Belongs to the short-chain dehydrogenases/reductases (SDR) family.</text>
</comment>
<dbReference type="Gene3D" id="3.40.50.720">
    <property type="entry name" value="NAD(P)-binding Rossmann-like Domain"/>
    <property type="match status" value="1"/>
</dbReference>
<dbReference type="PANTHER" id="PTHR42760:SF133">
    <property type="entry name" value="3-OXOACYL-[ACYL-CARRIER-PROTEIN] REDUCTASE"/>
    <property type="match status" value="1"/>
</dbReference>